<feature type="region of interest" description="Disordered" evidence="1">
    <location>
        <begin position="24"/>
        <end position="68"/>
    </location>
</feature>
<proteinExistence type="predicted"/>
<name>A0AAV3RZT2_LITER</name>
<evidence type="ECO:0000313" key="2">
    <source>
        <dbReference type="EMBL" id="GAA0185862.1"/>
    </source>
</evidence>
<evidence type="ECO:0000256" key="1">
    <source>
        <dbReference type="SAM" id="MobiDB-lite"/>
    </source>
</evidence>
<feature type="region of interest" description="Disordered" evidence="1">
    <location>
        <begin position="126"/>
        <end position="146"/>
    </location>
</feature>
<evidence type="ECO:0008006" key="4">
    <source>
        <dbReference type="Google" id="ProtNLM"/>
    </source>
</evidence>
<dbReference type="PANTHER" id="PTHR14791:SF29">
    <property type="entry name" value="PROTEIN KIBRA"/>
    <property type="match status" value="1"/>
</dbReference>
<comment type="caution">
    <text evidence="2">The sequence shown here is derived from an EMBL/GenBank/DDBJ whole genome shotgun (WGS) entry which is preliminary data.</text>
</comment>
<accession>A0AAV3RZT2</accession>
<keyword evidence="3" id="KW-1185">Reference proteome</keyword>
<dbReference type="SUPFAM" id="SSF51045">
    <property type="entry name" value="WW domain"/>
    <property type="match status" value="1"/>
</dbReference>
<dbReference type="PANTHER" id="PTHR14791">
    <property type="entry name" value="BOMB/KIRA PROTEINS"/>
    <property type="match status" value="1"/>
</dbReference>
<dbReference type="AlphaFoldDB" id="A0AAV3RZT2"/>
<dbReference type="Proteomes" id="UP001454036">
    <property type="component" value="Unassembled WGS sequence"/>
</dbReference>
<evidence type="ECO:0000313" key="3">
    <source>
        <dbReference type="Proteomes" id="UP001454036"/>
    </source>
</evidence>
<dbReference type="InterPro" id="IPR036020">
    <property type="entry name" value="WW_dom_sf"/>
</dbReference>
<gene>
    <name evidence="2" type="ORF">LIER_33150</name>
</gene>
<feature type="compositionally biased region" description="Gly residues" evidence="1">
    <location>
        <begin position="32"/>
        <end position="44"/>
    </location>
</feature>
<feature type="compositionally biased region" description="Acidic residues" evidence="1">
    <location>
        <begin position="126"/>
        <end position="138"/>
    </location>
</feature>
<dbReference type="InterPro" id="IPR051105">
    <property type="entry name" value="WWC/KIBRA_Hippo_Reg"/>
</dbReference>
<organism evidence="2 3">
    <name type="scientific">Lithospermum erythrorhizon</name>
    <name type="common">Purple gromwell</name>
    <name type="synonym">Lithospermum officinale var. erythrorhizon</name>
    <dbReference type="NCBI Taxonomy" id="34254"/>
    <lineage>
        <taxon>Eukaryota</taxon>
        <taxon>Viridiplantae</taxon>
        <taxon>Streptophyta</taxon>
        <taxon>Embryophyta</taxon>
        <taxon>Tracheophyta</taxon>
        <taxon>Spermatophyta</taxon>
        <taxon>Magnoliopsida</taxon>
        <taxon>eudicotyledons</taxon>
        <taxon>Gunneridae</taxon>
        <taxon>Pentapetalae</taxon>
        <taxon>asterids</taxon>
        <taxon>lamiids</taxon>
        <taxon>Boraginales</taxon>
        <taxon>Boraginaceae</taxon>
        <taxon>Boraginoideae</taxon>
        <taxon>Lithospermeae</taxon>
        <taxon>Lithospermum</taxon>
    </lineage>
</organism>
<dbReference type="EMBL" id="BAABME010013143">
    <property type="protein sequence ID" value="GAA0185862.1"/>
    <property type="molecule type" value="Genomic_DNA"/>
</dbReference>
<reference evidence="2 3" key="1">
    <citation type="submission" date="2024-01" db="EMBL/GenBank/DDBJ databases">
        <title>The complete chloroplast genome sequence of Lithospermum erythrorhizon: insights into the phylogenetic relationship among Boraginaceae species and the maternal lineages of purple gromwells.</title>
        <authorList>
            <person name="Okada T."/>
            <person name="Watanabe K."/>
        </authorList>
    </citation>
    <scope>NUCLEOTIDE SEQUENCE [LARGE SCALE GENOMIC DNA]</scope>
</reference>
<sequence length="210" mass="23128">MTTPNMSSITSSLERSLQNISLNRHHSSNTSNGGGGGDGGGGGATTETDGCAGGGGFEENEHDISNTSESTYELNSHISLPYHWEQILDLKTGEIYYINWLTGMRVKEDPRTSKFNADFEDLEYDSSCDSEDSFEEESPPSFSRDQSINKISCNNYDYNNNQSNERGNVLVVAGCKICMMYFMVPKQVEDCPKCSGQLLHFDQSENASPP</sequence>
<dbReference type="Gene3D" id="2.20.70.10">
    <property type="match status" value="1"/>
</dbReference>
<protein>
    <recommendedName>
        <fullName evidence="4">WW domain-containing protein</fullName>
    </recommendedName>
</protein>